<dbReference type="GO" id="GO:0016747">
    <property type="term" value="F:acyltransferase activity, transferring groups other than amino-acyl groups"/>
    <property type="evidence" value="ECO:0007669"/>
    <property type="project" value="InterPro"/>
</dbReference>
<dbReference type="STRING" id="1792290.MSP8886_02495"/>
<dbReference type="Proteomes" id="UP000092544">
    <property type="component" value="Unassembled WGS sequence"/>
</dbReference>
<sequence length="121" mass="14037">MRPGLEVLGRFDEKRVRSRFLETFTPSDTFKIVDDETLLGFFVVRVKADHHYLDHLYIKPEHQGRALGKLVLQKIVSMAHKKGLPVRLGALKGSRSNDFYINNGFIKTHEEEFDIYYESPA</sequence>
<name>A0A1A8TGL6_9GAMM</name>
<dbReference type="RefSeq" id="WP_217491100.1">
    <property type="nucleotide sequence ID" value="NZ_FLOB01000005.1"/>
</dbReference>
<dbReference type="EMBL" id="FLOB01000005">
    <property type="protein sequence ID" value="SBS32619.1"/>
    <property type="molecule type" value="Genomic_DNA"/>
</dbReference>
<evidence type="ECO:0000259" key="1">
    <source>
        <dbReference type="PROSITE" id="PS51186"/>
    </source>
</evidence>
<dbReference type="Pfam" id="PF13508">
    <property type="entry name" value="Acetyltransf_7"/>
    <property type="match status" value="1"/>
</dbReference>
<organism evidence="2 3">
    <name type="scientific">Marinomonas spartinae</name>
    <dbReference type="NCBI Taxonomy" id="1792290"/>
    <lineage>
        <taxon>Bacteria</taxon>
        <taxon>Pseudomonadati</taxon>
        <taxon>Pseudomonadota</taxon>
        <taxon>Gammaproteobacteria</taxon>
        <taxon>Oceanospirillales</taxon>
        <taxon>Oceanospirillaceae</taxon>
        <taxon>Marinomonas</taxon>
    </lineage>
</organism>
<accession>A0A1A8TGL6</accession>
<dbReference type="InterPro" id="IPR016181">
    <property type="entry name" value="Acyl_CoA_acyltransferase"/>
</dbReference>
<dbReference type="AlphaFoldDB" id="A0A1A8TGL6"/>
<keyword evidence="3" id="KW-1185">Reference proteome</keyword>
<evidence type="ECO:0000313" key="3">
    <source>
        <dbReference type="Proteomes" id="UP000092544"/>
    </source>
</evidence>
<reference evidence="2 3" key="1">
    <citation type="submission" date="2016-06" db="EMBL/GenBank/DDBJ databases">
        <authorList>
            <person name="Kjaerup R.B."/>
            <person name="Dalgaard T.S."/>
            <person name="Juul-Madsen H.R."/>
        </authorList>
    </citation>
    <scope>NUCLEOTIDE SEQUENCE [LARGE SCALE GENOMIC DNA]</scope>
    <source>
        <strain evidence="2 3">CECT 8886</strain>
    </source>
</reference>
<protein>
    <recommendedName>
        <fullName evidence="1">N-acetyltransferase domain-containing protein</fullName>
    </recommendedName>
</protein>
<gene>
    <name evidence="2" type="ORF">MSP8886_02495</name>
</gene>
<dbReference type="SUPFAM" id="SSF55729">
    <property type="entry name" value="Acyl-CoA N-acyltransferases (Nat)"/>
    <property type="match status" value="1"/>
</dbReference>
<dbReference type="CDD" id="cd04301">
    <property type="entry name" value="NAT_SF"/>
    <property type="match status" value="1"/>
</dbReference>
<feature type="domain" description="N-acetyltransferase" evidence="1">
    <location>
        <begin position="1"/>
        <end position="121"/>
    </location>
</feature>
<dbReference type="InterPro" id="IPR000182">
    <property type="entry name" value="GNAT_dom"/>
</dbReference>
<proteinExistence type="predicted"/>
<evidence type="ECO:0000313" key="2">
    <source>
        <dbReference type="EMBL" id="SBS32619.1"/>
    </source>
</evidence>
<dbReference type="Gene3D" id="3.40.630.30">
    <property type="match status" value="1"/>
</dbReference>
<dbReference type="PROSITE" id="PS51186">
    <property type="entry name" value="GNAT"/>
    <property type="match status" value="1"/>
</dbReference>